<dbReference type="PROSITE" id="PS51222">
    <property type="entry name" value="DCD"/>
    <property type="match status" value="1"/>
</dbReference>
<dbReference type="EMBL" id="CP144749">
    <property type="protein sequence ID" value="WVZ73685.1"/>
    <property type="molecule type" value="Genomic_DNA"/>
</dbReference>
<reference evidence="3 4" key="1">
    <citation type="submission" date="2024-02" db="EMBL/GenBank/DDBJ databases">
        <title>High-quality chromosome-scale genome assembly of Pensacola bahiagrass (Paspalum notatum Flugge var. saurae).</title>
        <authorList>
            <person name="Vega J.M."/>
            <person name="Podio M."/>
            <person name="Orjuela J."/>
            <person name="Siena L.A."/>
            <person name="Pessino S.C."/>
            <person name="Combes M.C."/>
            <person name="Mariac C."/>
            <person name="Albertini E."/>
            <person name="Pupilli F."/>
            <person name="Ortiz J.P.A."/>
            <person name="Leblanc O."/>
        </authorList>
    </citation>
    <scope>NUCLEOTIDE SEQUENCE [LARGE SCALE GENOMIC DNA]</scope>
    <source>
        <strain evidence="3">R1</strain>
        <tissue evidence="3">Leaf</tissue>
    </source>
</reference>
<dbReference type="Proteomes" id="UP001341281">
    <property type="component" value="Chromosome 05"/>
</dbReference>
<dbReference type="SMART" id="SM00767">
    <property type="entry name" value="DCD"/>
    <property type="match status" value="1"/>
</dbReference>
<evidence type="ECO:0000313" key="3">
    <source>
        <dbReference type="EMBL" id="WVZ73685.1"/>
    </source>
</evidence>
<dbReference type="Pfam" id="PF10539">
    <property type="entry name" value="Dev_Cell_Death"/>
    <property type="match status" value="1"/>
</dbReference>
<sequence length="475" mass="53635">MVKKLKRKAAASAGPTLKAAGPGSAKPNKFKKKVVKTDPEKLKTAATESAGIAEASASAPTPAPKPVEKSPAAAAAATANDEVIQNNREDTKARKDDKMKGKEEENGEGKDRKTGKKETIKGREEGRVKREEKGRTGKAEGRMKREEKRKRMGKKDDGRSAGFIFMCNARTKPECYRNGVFGLPRGKMDVVEKIRPGAKLFLYDFDLKLMYGVYKADTRGGLDLMRHAFDGKFPAQVKFSVDIDCLPIPESSFRHAIKENYTSKGKFSQELSSRQVDRLLAIFKPIGLSQSAPQHIEEMRHAHAVENRRELYNYEERRRPRHVEERIAHPLEDHYSITQPLRHPFADEPLMPDPYHLQEPQHVPPKYYHEVATSSLYQQPHMDIMHERDPLPPRDYRALPGELAARSEHVDDLYRSYRLSTHAMDLHPDPSYVTSSYENSARYGEGLERPVFTRVSGPSVPVSTRYSFAGPPAYL</sequence>
<proteinExistence type="predicted"/>
<evidence type="ECO:0000256" key="1">
    <source>
        <dbReference type="SAM" id="MobiDB-lite"/>
    </source>
</evidence>
<accession>A0AAQ3TKV1</accession>
<dbReference type="PANTHER" id="PTHR46444">
    <property type="entry name" value="DCD (DEVELOPMENT AND CELL DEATH) DOMAIN PROTEIN-RELATED"/>
    <property type="match status" value="1"/>
</dbReference>
<dbReference type="AlphaFoldDB" id="A0AAQ3TKV1"/>
<feature type="compositionally biased region" description="Basic and acidic residues" evidence="1">
    <location>
        <begin position="87"/>
        <end position="146"/>
    </location>
</feature>
<evidence type="ECO:0000313" key="4">
    <source>
        <dbReference type="Proteomes" id="UP001341281"/>
    </source>
</evidence>
<dbReference type="InterPro" id="IPR013989">
    <property type="entry name" value="Dev_and_cell_death_domain"/>
</dbReference>
<gene>
    <name evidence="3" type="ORF">U9M48_021967</name>
</gene>
<feature type="compositionally biased region" description="Low complexity" evidence="1">
    <location>
        <begin position="44"/>
        <end position="60"/>
    </location>
</feature>
<dbReference type="PANTHER" id="PTHR46444:SF19">
    <property type="entry name" value="OS02G0745600 PROTEIN"/>
    <property type="match status" value="1"/>
</dbReference>
<evidence type="ECO:0000259" key="2">
    <source>
        <dbReference type="PROSITE" id="PS51222"/>
    </source>
</evidence>
<keyword evidence="4" id="KW-1185">Reference proteome</keyword>
<feature type="domain" description="DCD" evidence="2">
    <location>
        <begin position="158"/>
        <end position="285"/>
    </location>
</feature>
<organism evidence="3 4">
    <name type="scientific">Paspalum notatum var. saurae</name>
    <dbReference type="NCBI Taxonomy" id="547442"/>
    <lineage>
        <taxon>Eukaryota</taxon>
        <taxon>Viridiplantae</taxon>
        <taxon>Streptophyta</taxon>
        <taxon>Embryophyta</taxon>
        <taxon>Tracheophyta</taxon>
        <taxon>Spermatophyta</taxon>
        <taxon>Magnoliopsida</taxon>
        <taxon>Liliopsida</taxon>
        <taxon>Poales</taxon>
        <taxon>Poaceae</taxon>
        <taxon>PACMAD clade</taxon>
        <taxon>Panicoideae</taxon>
        <taxon>Andropogonodae</taxon>
        <taxon>Paspaleae</taxon>
        <taxon>Paspalinae</taxon>
        <taxon>Paspalum</taxon>
    </lineage>
</organism>
<protein>
    <recommendedName>
        <fullName evidence="2">DCD domain-containing protein</fullName>
    </recommendedName>
</protein>
<feature type="region of interest" description="Disordered" evidence="1">
    <location>
        <begin position="1"/>
        <end position="157"/>
    </location>
</feature>
<name>A0AAQ3TKV1_PASNO</name>